<dbReference type="Pfam" id="PF00046">
    <property type="entry name" value="Homeodomain"/>
    <property type="match status" value="1"/>
</dbReference>
<keyword evidence="12" id="KW-1185">Reference proteome</keyword>
<dbReference type="AlphaFoldDB" id="W5JPM1"/>
<dbReference type="InterPro" id="IPR050460">
    <property type="entry name" value="Distal-less_Homeobox_TF"/>
</dbReference>
<keyword evidence="4 5" id="KW-0539">Nucleus</keyword>
<dbReference type="Proteomes" id="UP000000673">
    <property type="component" value="Unassembled WGS sequence"/>
</dbReference>
<evidence type="ECO:0000256" key="6">
    <source>
        <dbReference type="RuleBase" id="RU000682"/>
    </source>
</evidence>
<dbReference type="VEuPathDB" id="VectorBase:ADAR2_006329"/>
<gene>
    <name evidence="10" type="ORF">AND_003417</name>
</gene>
<dbReference type="GO" id="GO:0000981">
    <property type="term" value="F:DNA-binding transcription factor activity, RNA polymerase II-specific"/>
    <property type="evidence" value="ECO:0007669"/>
    <property type="project" value="TreeGrafter"/>
</dbReference>
<reference evidence="10" key="3">
    <citation type="journal article" date="2013" name="Nucleic Acids Res.">
        <title>The genome of Anopheles darlingi, the main neotropical malaria vector.</title>
        <authorList>
            <person name="Marinotti O."/>
            <person name="Cerqueira G.C."/>
            <person name="de Almeida L.G."/>
            <person name="Ferro M.I."/>
            <person name="Loreto E.L."/>
            <person name="Zaha A."/>
            <person name="Teixeira S.M."/>
            <person name="Wespiser A.R."/>
            <person name="Almeida E Silva A."/>
            <person name="Schlindwein A.D."/>
            <person name="Pacheco A.C."/>
            <person name="Silva A.L."/>
            <person name="Graveley B.R."/>
            <person name="Walenz B.P."/>
            <person name="Lima Bde A."/>
            <person name="Ribeiro C.A."/>
            <person name="Nunes-Silva C.G."/>
            <person name="de Carvalho C.R."/>
            <person name="Soares C.M."/>
            <person name="de Menezes C.B."/>
            <person name="Matiolli C."/>
            <person name="Caffrey D."/>
            <person name="Araujo D.A."/>
            <person name="de Oliveira D.M."/>
            <person name="Golenbock D."/>
            <person name="Grisard E.C."/>
            <person name="Fantinatti-Garboggini F."/>
            <person name="de Carvalho F.M."/>
            <person name="Barcellos F.G."/>
            <person name="Prosdocimi F."/>
            <person name="May G."/>
            <person name="Azevedo Junior G.M."/>
            <person name="Guimaraes G.M."/>
            <person name="Goldman G.H."/>
            <person name="Padilha I.Q."/>
            <person name="Batista Jda S."/>
            <person name="Ferro J.A."/>
            <person name="Ribeiro J.M."/>
            <person name="Fietto J.L."/>
            <person name="Dabbas K.M."/>
            <person name="Cerdeira L."/>
            <person name="Agnez-Lima L.F."/>
            <person name="Brocchi M."/>
            <person name="de Carvalho M.O."/>
            <person name="Teixeira Mde M."/>
            <person name="Diniz Maia Mde M."/>
            <person name="Goldman M.H."/>
            <person name="Cruz Schneider M.P."/>
            <person name="Felipe M.S."/>
            <person name="Hungria M."/>
            <person name="Nicolas M.F."/>
            <person name="Pereira M."/>
            <person name="Montes M.A."/>
            <person name="Cantao M.E."/>
            <person name="Vincentz M."/>
            <person name="Rafael M.S."/>
            <person name="Silverman N."/>
            <person name="Stoco P.H."/>
            <person name="Souza R.C."/>
            <person name="Vicentini R."/>
            <person name="Gazzinelli R.T."/>
            <person name="Neves Rde O."/>
            <person name="Silva R."/>
            <person name="Astolfi-Filho S."/>
            <person name="Maciel T.E."/>
            <person name="Urmenyi T.P."/>
            <person name="Tadei W.P."/>
            <person name="Camargo E.P."/>
            <person name="de Vasconcelos A.T."/>
        </authorList>
    </citation>
    <scope>NUCLEOTIDE SEQUENCE</scope>
</reference>
<keyword evidence="2 5" id="KW-0238">DNA-binding</keyword>
<dbReference type="PROSITE" id="PS50071">
    <property type="entry name" value="HOMEOBOX_2"/>
    <property type="match status" value="1"/>
</dbReference>
<comment type="subcellular location">
    <subcellularLocation>
        <location evidence="1 5 6">Nucleus</location>
    </subcellularLocation>
</comment>
<dbReference type="InterPro" id="IPR001356">
    <property type="entry name" value="HD"/>
</dbReference>
<keyword evidence="8" id="KW-0812">Transmembrane</keyword>
<keyword evidence="8" id="KW-1133">Transmembrane helix</keyword>
<dbReference type="PANTHER" id="PTHR24327">
    <property type="entry name" value="HOMEOBOX PROTEIN"/>
    <property type="match status" value="1"/>
</dbReference>
<feature type="DNA-binding region" description="Homeobox" evidence="5">
    <location>
        <begin position="360"/>
        <end position="419"/>
    </location>
</feature>
<reference evidence="10" key="2">
    <citation type="submission" date="2010-05" db="EMBL/GenBank/DDBJ databases">
        <authorList>
            <person name="Almeida L.G."/>
            <person name="Nicolas M.F."/>
            <person name="Souza R.C."/>
            <person name="Vasconcelos A.T.R."/>
        </authorList>
    </citation>
    <scope>NUCLEOTIDE SEQUENCE</scope>
</reference>
<dbReference type="PANTHER" id="PTHR24327:SF81">
    <property type="entry name" value="HOMEOTIC PROTEIN DISTAL-LESS-RELATED"/>
    <property type="match status" value="1"/>
</dbReference>
<dbReference type="EnsemblMetazoa" id="ADAC003417-RA">
    <property type="protein sequence ID" value="ADAC003417-PA"/>
    <property type="gene ID" value="ADAC003417"/>
</dbReference>
<evidence type="ECO:0000256" key="4">
    <source>
        <dbReference type="ARBA" id="ARBA00023242"/>
    </source>
</evidence>
<dbReference type="SMART" id="SM00389">
    <property type="entry name" value="HOX"/>
    <property type="match status" value="1"/>
</dbReference>
<feature type="region of interest" description="Disordered" evidence="7">
    <location>
        <begin position="444"/>
        <end position="465"/>
    </location>
</feature>
<accession>W5JPM1</accession>
<evidence type="ECO:0000256" key="8">
    <source>
        <dbReference type="SAM" id="Phobius"/>
    </source>
</evidence>
<dbReference type="InterPro" id="IPR009057">
    <property type="entry name" value="Homeodomain-like_sf"/>
</dbReference>
<evidence type="ECO:0000256" key="2">
    <source>
        <dbReference type="ARBA" id="ARBA00023125"/>
    </source>
</evidence>
<evidence type="ECO:0000259" key="9">
    <source>
        <dbReference type="PROSITE" id="PS50071"/>
    </source>
</evidence>
<evidence type="ECO:0000313" key="10">
    <source>
        <dbReference type="EMBL" id="ETN64830.1"/>
    </source>
</evidence>
<feature type="region of interest" description="Disordered" evidence="7">
    <location>
        <begin position="88"/>
        <end position="108"/>
    </location>
</feature>
<sequence length="574" mass="62047">MMPTPTHTRVCVASDSCWNGGRAAQFRKAIRSSSRQHGQRESRKRKISIFIAVVVVVVVVVVAVVVAAVAVMASIGANTLNFTDLGSPYEGPPSTPQSGMDAPDAPHTPKYIDGGATVTAPGKSAFVELQQHGYGGIRSGYQHFGAQGGQDSGFPSPRGALGYPFPPMHQNSYSGYHLGSYAPPCASPPKDALPVVQKVRKKRPFGTQSIRMLLLLLLPVLPVLLLDGLDGADECRKSPAAGRRRLTRLLGWRQARPVTMATTATTDDGWRLLPLAFFKSSIFIICNRSASFSLFLTTGFSPYPPPPPHSPSIAGLHGAATNAAAVGPHSGHSAIDGDAHFLLDKLEDTGLRVNGKGKKMRKPRTIYSSLQLQQLNRRFQRTQYLALPERAELAASLGLTQTQAVPGTLRQQQQQQQQQQVASGSVFGVRPVTLIVSIPAVTPPESHFRATGHKPQATEARNRSQCLSVPLQDVVDDDNEDEDRVWVSADAVPPCANRSFVNDLWKGMSRLVAPASTSLNLKPFRECSAPTPFDPRNDRKTITGDGLAIQEAGPGWLQGILRHPAGPRWHHHHL</sequence>
<dbReference type="GO" id="GO:0005634">
    <property type="term" value="C:nucleus"/>
    <property type="evidence" value="ECO:0007669"/>
    <property type="project" value="UniProtKB-SubCell"/>
</dbReference>
<dbReference type="FunCoup" id="W5JPM1">
    <property type="interactions" value="182"/>
</dbReference>
<proteinExistence type="predicted"/>
<feature type="transmembrane region" description="Helical" evidence="8">
    <location>
        <begin position="49"/>
        <end position="75"/>
    </location>
</feature>
<dbReference type="Gene3D" id="1.10.10.60">
    <property type="entry name" value="Homeodomain-like"/>
    <property type="match status" value="1"/>
</dbReference>
<dbReference type="STRING" id="43151.W5JPM1"/>
<keyword evidence="8" id="KW-0472">Membrane</keyword>
<reference evidence="11" key="4">
    <citation type="submission" date="2015-06" db="UniProtKB">
        <authorList>
            <consortium name="EnsemblMetazoa"/>
        </authorList>
    </citation>
    <scope>IDENTIFICATION</scope>
</reference>
<dbReference type="HOGENOM" id="CLU_475070_0_0_1"/>
<organism evidence="10">
    <name type="scientific">Anopheles darlingi</name>
    <name type="common">Mosquito</name>
    <dbReference type="NCBI Taxonomy" id="43151"/>
    <lineage>
        <taxon>Eukaryota</taxon>
        <taxon>Metazoa</taxon>
        <taxon>Ecdysozoa</taxon>
        <taxon>Arthropoda</taxon>
        <taxon>Hexapoda</taxon>
        <taxon>Insecta</taxon>
        <taxon>Pterygota</taxon>
        <taxon>Neoptera</taxon>
        <taxon>Endopterygota</taxon>
        <taxon>Diptera</taxon>
        <taxon>Nematocera</taxon>
        <taxon>Culicoidea</taxon>
        <taxon>Culicidae</taxon>
        <taxon>Anophelinae</taxon>
        <taxon>Anopheles</taxon>
    </lineage>
</organism>
<dbReference type="VEuPathDB" id="VectorBase:ADAC003417"/>
<evidence type="ECO:0000256" key="7">
    <source>
        <dbReference type="SAM" id="MobiDB-lite"/>
    </source>
</evidence>
<keyword evidence="3 5" id="KW-0371">Homeobox</keyword>
<evidence type="ECO:0000313" key="12">
    <source>
        <dbReference type="Proteomes" id="UP000000673"/>
    </source>
</evidence>
<evidence type="ECO:0000313" key="11">
    <source>
        <dbReference type="EnsemblMetazoa" id="ADAC003417-PA"/>
    </source>
</evidence>
<reference evidence="10 12" key="1">
    <citation type="journal article" date="2010" name="BMC Genomics">
        <title>Combination of measures distinguishes pre-miRNAs from other stem-loops in the genome of the newly sequenced Anopheles darlingi.</title>
        <authorList>
            <person name="Mendes N.D."/>
            <person name="Freitas A.T."/>
            <person name="Vasconcelos A.T."/>
            <person name="Sagot M.F."/>
        </authorList>
    </citation>
    <scope>NUCLEOTIDE SEQUENCE</scope>
</reference>
<protein>
    <recommendedName>
        <fullName evidence="9">Homeobox domain-containing protein</fullName>
    </recommendedName>
</protein>
<evidence type="ECO:0000256" key="3">
    <source>
        <dbReference type="ARBA" id="ARBA00023155"/>
    </source>
</evidence>
<name>W5JPM1_ANODA</name>
<evidence type="ECO:0000256" key="5">
    <source>
        <dbReference type="PROSITE-ProRule" id="PRU00108"/>
    </source>
</evidence>
<dbReference type="CDD" id="cd00086">
    <property type="entry name" value="homeodomain"/>
    <property type="match status" value="1"/>
</dbReference>
<dbReference type="SUPFAM" id="SSF46689">
    <property type="entry name" value="Homeodomain-like"/>
    <property type="match status" value="1"/>
</dbReference>
<dbReference type="eggNOG" id="KOG0850">
    <property type="taxonomic scope" value="Eukaryota"/>
</dbReference>
<dbReference type="GO" id="GO:0000978">
    <property type="term" value="F:RNA polymerase II cis-regulatory region sequence-specific DNA binding"/>
    <property type="evidence" value="ECO:0007669"/>
    <property type="project" value="TreeGrafter"/>
</dbReference>
<feature type="domain" description="Homeobox" evidence="9">
    <location>
        <begin position="358"/>
        <end position="418"/>
    </location>
</feature>
<evidence type="ECO:0000256" key="1">
    <source>
        <dbReference type="ARBA" id="ARBA00004123"/>
    </source>
</evidence>
<dbReference type="EMBL" id="ADMH02000864">
    <property type="protein sequence ID" value="ETN64830.1"/>
    <property type="molecule type" value="Genomic_DNA"/>
</dbReference>